<dbReference type="GO" id="GO:0004143">
    <property type="term" value="F:ATP-dependent diacylglycerol kinase activity"/>
    <property type="evidence" value="ECO:0007669"/>
    <property type="project" value="TreeGrafter"/>
</dbReference>
<dbReference type="KEGG" id="jpo:G7058_11395"/>
<keyword evidence="3" id="KW-0444">Lipid biosynthesis</keyword>
<dbReference type="Pfam" id="PF00781">
    <property type="entry name" value="DAGK_cat"/>
    <property type="match status" value="1"/>
</dbReference>
<keyword evidence="9" id="KW-0460">Magnesium</keyword>
<keyword evidence="4" id="KW-0808">Transferase</keyword>
<dbReference type="NCBIfam" id="TIGR00147">
    <property type="entry name" value="YegS/Rv2252/BmrU family lipid kinase"/>
    <property type="match status" value="1"/>
</dbReference>
<dbReference type="SUPFAM" id="SSF111331">
    <property type="entry name" value="NAD kinase/diacylglycerol kinase-like"/>
    <property type="match status" value="1"/>
</dbReference>
<name>A0A6G7WK05_9LACT</name>
<dbReference type="InterPro" id="IPR045540">
    <property type="entry name" value="YegS/DAGK_C"/>
</dbReference>
<evidence type="ECO:0000256" key="11">
    <source>
        <dbReference type="ARBA" id="ARBA00023209"/>
    </source>
</evidence>
<gene>
    <name evidence="14" type="ORF">G7058_11395</name>
</gene>
<proteinExistence type="inferred from homology"/>
<dbReference type="InterPro" id="IPR005218">
    <property type="entry name" value="Diacylglycerol/lipid_kinase"/>
</dbReference>
<keyword evidence="11" id="KW-0594">Phospholipid biosynthesis</keyword>
<dbReference type="PROSITE" id="PS50146">
    <property type="entry name" value="DAGK"/>
    <property type="match status" value="1"/>
</dbReference>
<keyword evidence="6" id="KW-0547">Nucleotide-binding</keyword>
<comment type="similarity">
    <text evidence="2">Belongs to the diacylglycerol/lipid kinase family.</text>
</comment>
<evidence type="ECO:0000256" key="6">
    <source>
        <dbReference type="ARBA" id="ARBA00022741"/>
    </source>
</evidence>
<dbReference type="EMBL" id="CP049889">
    <property type="protein sequence ID" value="QIK52603.1"/>
    <property type="molecule type" value="Genomic_DNA"/>
</dbReference>
<evidence type="ECO:0000256" key="1">
    <source>
        <dbReference type="ARBA" id="ARBA00001946"/>
    </source>
</evidence>
<accession>A0A6G7WK05</accession>
<dbReference type="SMART" id="SM00046">
    <property type="entry name" value="DAGKc"/>
    <property type="match status" value="1"/>
</dbReference>
<keyword evidence="5" id="KW-0479">Metal-binding</keyword>
<dbReference type="Pfam" id="PF19279">
    <property type="entry name" value="YegS_C"/>
    <property type="match status" value="1"/>
</dbReference>
<evidence type="ECO:0000256" key="4">
    <source>
        <dbReference type="ARBA" id="ARBA00022679"/>
    </source>
</evidence>
<dbReference type="GO" id="GO:0046872">
    <property type="term" value="F:metal ion binding"/>
    <property type="evidence" value="ECO:0007669"/>
    <property type="project" value="UniProtKB-KW"/>
</dbReference>
<evidence type="ECO:0000256" key="5">
    <source>
        <dbReference type="ARBA" id="ARBA00022723"/>
    </source>
</evidence>
<dbReference type="InterPro" id="IPR001206">
    <property type="entry name" value="Diacylglycerol_kinase_cat_dom"/>
</dbReference>
<keyword evidence="15" id="KW-1185">Reference proteome</keyword>
<evidence type="ECO:0000256" key="3">
    <source>
        <dbReference type="ARBA" id="ARBA00022516"/>
    </source>
</evidence>
<dbReference type="RefSeq" id="WP_166063637.1">
    <property type="nucleotide sequence ID" value="NZ_CP049889.1"/>
</dbReference>
<protein>
    <submittedName>
        <fullName evidence="14">Diacylglycerol kinase family lipid kinase</fullName>
    </submittedName>
</protein>
<dbReference type="Proteomes" id="UP000501830">
    <property type="component" value="Chromosome"/>
</dbReference>
<evidence type="ECO:0000313" key="15">
    <source>
        <dbReference type="Proteomes" id="UP000501830"/>
    </source>
</evidence>
<keyword evidence="12" id="KW-1208">Phospholipid metabolism</keyword>
<feature type="domain" description="DAGKc" evidence="13">
    <location>
        <begin position="1"/>
        <end position="128"/>
    </location>
</feature>
<dbReference type="PANTHER" id="PTHR12358">
    <property type="entry name" value="SPHINGOSINE KINASE"/>
    <property type="match status" value="1"/>
</dbReference>
<dbReference type="GO" id="GO:0008654">
    <property type="term" value="P:phospholipid biosynthetic process"/>
    <property type="evidence" value="ECO:0007669"/>
    <property type="project" value="UniProtKB-KW"/>
</dbReference>
<evidence type="ECO:0000256" key="8">
    <source>
        <dbReference type="ARBA" id="ARBA00022840"/>
    </source>
</evidence>
<dbReference type="GeneID" id="94553894"/>
<keyword evidence="7 14" id="KW-0418">Kinase</keyword>
<evidence type="ECO:0000256" key="10">
    <source>
        <dbReference type="ARBA" id="ARBA00023098"/>
    </source>
</evidence>
<dbReference type="AlphaFoldDB" id="A0A6G7WK05"/>
<dbReference type="InterPro" id="IPR017438">
    <property type="entry name" value="ATP-NAD_kinase_N"/>
</dbReference>
<comment type="cofactor">
    <cofactor evidence="1">
        <name>Mg(2+)</name>
        <dbReference type="ChEBI" id="CHEBI:18420"/>
    </cofactor>
</comment>
<organism evidence="14 15">
    <name type="scientific">Jeotgalibaca porci</name>
    <dbReference type="NCBI Taxonomy" id="1868793"/>
    <lineage>
        <taxon>Bacteria</taxon>
        <taxon>Bacillati</taxon>
        <taxon>Bacillota</taxon>
        <taxon>Bacilli</taxon>
        <taxon>Lactobacillales</taxon>
        <taxon>Carnobacteriaceae</taxon>
        <taxon>Jeotgalibaca</taxon>
    </lineage>
</organism>
<dbReference type="Gene3D" id="3.40.50.10330">
    <property type="entry name" value="Probable inorganic polyphosphate/atp-NAD kinase, domain 1"/>
    <property type="match status" value="1"/>
</dbReference>
<evidence type="ECO:0000256" key="9">
    <source>
        <dbReference type="ARBA" id="ARBA00022842"/>
    </source>
</evidence>
<dbReference type="Gene3D" id="2.60.200.40">
    <property type="match status" value="1"/>
</dbReference>
<dbReference type="InterPro" id="IPR016064">
    <property type="entry name" value="NAD/diacylglycerol_kinase_sf"/>
</dbReference>
<dbReference type="GO" id="GO:0005524">
    <property type="term" value="F:ATP binding"/>
    <property type="evidence" value="ECO:0007669"/>
    <property type="project" value="UniProtKB-KW"/>
</dbReference>
<evidence type="ECO:0000259" key="13">
    <source>
        <dbReference type="PROSITE" id="PS50146"/>
    </source>
</evidence>
<evidence type="ECO:0000256" key="7">
    <source>
        <dbReference type="ARBA" id="ARBA00022777"/>
    </source>
</evidence>
<dbReference type="GO" id="GO:0005886">
    <property type="term" value="C:plasma membrane"/>
    <property type="evidence" value="ECO:0007669"/>
    <property type="project" value="TreeGrafter"/>
</dbReference>
<keyword evidence="10" id="KW-0443">Lipid metabolism</keyword>
<evidence type="ECO:0000313" key="14">
    <source>
        <dbReference type="EMBL" id="QIK52603.1"/>
    </source>
</evidence>
<evidence type="ECO:0000256" key="12">
    <source>
        <dbReference type="ARBA" id="ARBA00023264"/>
    </source>
</evidence>
<dbReference type="InterPro" id="IPR050187">
    <property type="entry name" value="Lipid_Phosphate_FormReg"/>
</dbReference>
<reference evidence="14 15" key="1">
    <citation type="journal article" date="2017" name="Int. J. Syst. Evol. Microbiol.">
        <title>Jeotgalibaca porci sp. nov. and Jeotgalibaca arthritidis sp. nov., isolated from pigs, and emended description of the genus Jeotgalibaca.</title>
        <authorList>
            <person name="Zamora L."/>
            <person name="Perez-Sancho M."/>
            <person name="Dominguez L."/>
            <person name="Fernandez-Garayzabal J.F."/>
            <person name="Vela A.I."/>
        </authorList>
    </citation>
    <scope>NUCLEOTIDE SEQUENCE [LARGE SCALE GENOMIC DNA]</scope>
    <source>
        <strain evidence="14 15">CCUG 69148</strain>
    </source>
</reference>
<dbReference type="PANTHER" id="PTHR12358:SF106">
    <property type="entry name" value="LIPID KINASE YEGS"/>
    <property type="match status" value="1"/>
</dbReference>
<sequence>MLKCLVIINPSSGKIRYKEYLPELTKVLTHKFNEIEFVYTEKKGDGIHYGRTINADTVIVVGGDGTIREVVNGLMQQKYIPKLGIIPAGTVNDLARALNIPLDPFKAIAVLKKDTVKYIDVGKLNETYFISLVAIGGIPQAIHDVQSESKTKWGRAAYFFNGAKYAMKQQPFTYEMKSDNHSMSGESSLVVLSLLNSVAGMGRFFQDARPDDGRFRIMVFPTFKFLKAGYYVARILAGKIQENKEVAIYSTKEVSLILSKPYSLNVDGEKEQGRELHIQVIPKILPVYSSQ</sequence>
<keyword evidence="8" id="KW-0067">ATP-binding</keyword>
<evidence type="ECO:0000256" key="2">
    <source>
        <dbReference type="ARBA" id="ARBA00005983"/>
    </source>
</evidence>